<dbReference type="Pfam" id="PF00745">
    <property type="entry name" value="GlutR_dimer"/>
    <property type="match status" value="1"/>
</dbReference>
<keyword evidence="4 9" id="KW-0521">NADP</keyword>
<dbReference type="UniPathway" id="UPA00251">
    <property type="reaction ID" value="UER00316"/>
</dbReference>
<feature type="domain" description="Glutamyl-tRNA reductase N-terminal" evidence="17">
    <location>
        <begin position="14"/>
        <end position="160"/>
    </location>
</feature>
<evidence type="ECO:0000256" key="3">
    <source>
        <dbReference type="ARBA" id="ARBA00012970"/>
    </source>
</evidence>
<evidence type="ECO:0000259" key="15">
    <source>
        <dbReference type="Pfam" id="PF00745"/>
    </source>
</evidence>
<comment type="catalytic activity">
    <reaction evidence="7 9 14">
        <text>(S)-4-amino-5-oxopentanoate + tRNA(Glu) + NADP(+) = L-glutamyl-tRNA(Glu) + NADPH + H(+)</text>
        <dbReference type="Rhea" id="RHEA:12344"/>
        <dbReference type="Rhea" id="RHEA-COMP:9663"/>
        <dbReference type="Rhea" id="RHEA-COMP:9680"/>
        <dbReference type="ChEBI" id="CHEBI:15378"/>
        <dbReference type="ChEBI" id="CHEBI:57501"/>
        <dbReference type="ChEBI" id="CHEBI:57783"/>
        <dbReference type="ChEBI" id="CHEBI:58349"/>
        <dbReference type="ChEBI" id="CHEBI:78442"/>
        <dbReference type="ChEBI" id="CHEBI:78520"/>
        <dbReference type="EC" id="1.2.1.70"/>
    </reaction>
</comment>
<dbReference type="EMBL" id="FWXD01000002">
    <property type="protein sequence ID" value="SMC18641.1"/>
    <property type="molecule type" value="Genomic_DNA"/>
</dbReference>
<dbReference type="GO" id="GO:0008883">
    <property type="term" value="F:glutamyl-tRNA reductase activity"/>
    <property type="evidence" value="ECO:0007669"/>
    <property type="project" value="UniProtKB-UniRule"/>
</dbReference>
<keyword evidence="6 9" id="KW-0627">Porphyrin biosynthesis</keyword>
<dbReference type="FunFam" id="3.30.460.30:FF:000001">
    <property type="entry name" value="Glutamyl-tRNA reductase"/>
    <property type="match status" value="1"/>
</dbReference>
<reference evidence="18 19" key="1">
    <citation type="submission" date="2017-04" db="EMBL/GenBank/DDBJ databases">
        <authorList>
            <person name="Afonso C.L."/>
            <person name="Miller P.J."/>
            <person name="Scott M.A."/>
            <person name="Spackman E."/>
            <person name="Goraichik I."/>
            <person name="Dimitrov K.M."/>
            <person name="Suarez D.L."/>
            <person name="Swayne D.E."/>
        </authorList>
    </citation>
    <scope>NUCLEOTIDE SEQUENCE [LARGE SCALE GENOMIC DNA]</scope>
    <source>
        <strain evidence="18 19">DSM 23236</strain>
    </source>
</reference>
<comment type="pathway">
    <text evidence="1 9 14">Porphyrin-containing compound metabolism; protoporphyrin-IX biosynthesis; 5-aminolevulinate from L-glutamyl-tRNA(Glu): step 1/2.</text>
</comment>
<evidence type="ECO:0000256" key="1">
    <source>
        <dbReference type="ARBA" id="ARBA00005059"/>
    </source>
</evidence>
<feature type="binding site" evidence="9 11">
    <location>
        <position position="113"/>
    </location>
    <ligand>
        <name>substrate</name>
    </ligand>
</feature>
<dbReference type="SUPFAM" id="SSF69742">
    <property type="entry name" value="Glutamyl tRNA-reductase catalytic, N-terminal domain"/>
    <property type="match status" value="1"/>
</dbReference>
<comment type="domain">
    <text evidence="9">Possesses an unusual extended V-shaped dimeric structure with each monomer consisting of three distinct domains arranged along a curved 'spinal' alpha-helix. The N-terminal catalytic domain specifically recognizes the glutamate moiety of the substrate. The second domain is the NADPH-binding domain, and the third C-terminal domain is responsible for dimerization.</text>
</comment>
<evidence type="ECO:0000256" key="10">
    <source>
        <dbReference type="PIRSR" id="PIRSR000445-1"/>
    </source>
</evidence>
<dbReference type="GO" id="GO:0019353">
    <property type="term" value="P:protoporphyrinogen IX biosynthetic process from glutamate"/>
    <property type="evidence" value="ECO:0007669"/>
    <property type="project" value="TreeGrafter"/>
</dbReference>
<dbReference type="PANTHER" id="PTHR43013">
    <property type="entry name" value="GLUTAMYL-TRNA REDUCTASE"/>
    <property type="match status" value="1"/>
</dbReference>
<dbReference type="PIRSF" id="PIRSF000445">
    <property type="entry name" value="4pyrrol_synth_GluRdtase"/>
    <property type="match status" value="1"/>
</dbReference>
<evidence type="ECO:0000256" key="6">
    <source>
        <dbReference type="ARBA" id="ARBA00023244"/>
    </source>
</evidence>
<dbReference type="STRING" id="1121001.SAMN02745857_00602"/>
<dbReference type="CDD" id="cd05213">
    <property type="entry name" value="NAD_bind_Glutamyl_tRNA_reduct"/>
    <property type="match status" value="1"/>
</dbReference>
<evidence type="ECO:0000256" key="13">
    <source>
        <dbReference type="PIRSR" id="PIRSR000445-4"/>
    </source>
</evidence>
<sequence>MRVRPTAQMKLLVLGINHQTAPLAVRERLAFTPAELEGALGELARVKGVSEAAIVSTCNRTELYCNARDADAVLGWFAAQRGRPVDEVAQHLYRLEDDEASRHAFRVAAGLDSMVVGETQILGQLKDAERAARDAGSMGVLLNGLFKRAFQVAKTVRTETKIGSASVSMAAASIKLAERLFASVADCKVLFVGAGEMIELCATHFAAAQPCSIVVANRTLERAEALAGRFGGEAMLLNDISTRLAEFDIVVSSTASQLPIIGKGMVERALRARKHKPMFMVDLAVPRDVEGEVAELSDVYLYTVDDLSEIVRQGVASREGEIEAAEGLVDAGVAEFHQWVASRTLVPTIRELRDHTDRIARHELARAKKRLAAGDDPAELLERLTEQLTAKFLHAPLATLNSAAPDEQELLAAATRRLHRLPTEDNE</sequence>
<evidence type="ECO:0000256" key="14">
    <source>
        <dbReference type="RuleBase" id="RU000584"/>
    </source>
</evidence>
<feature type="binding site" evidence="9 11">
    <location>
        <position position="124"/>
    </location>
    <ligand>
        <name>substrate</name>
    </ligand>
</feature>
<evidence type="ECO:0000256" key="11">
    <source>
        <dbReference type="PIRSR" id="PIRSR000445-2"/>
    </source>
</evidence>
<feature type="binding site" evidence="9 11">
    <location>
        <begin position="118"/>
        <end position="120"/>
    </location>
    <ligand>
        <name>substrate</name>
    </ligand>
</feature>
<dbReference type="InterPro" id="IPR036453">
    <property type="entry name" value="GluRdtase_dimer_dom_sf"/>
</dbReference>
<evidence type="ECO:0000256" key="8">
    <source>
        <dbReference type="ARBA" id="ARBA00068659"/>
    </source>
</evidence>
<dbReference type="HAMAP" id="MF_00087">
    <property type="entry name" value="Glu_tRNA_reductase"/>
    <property type="match status" value="1"/>
</dbReference>
<evidence type="ECO:0000256" key="2">
    <source>
        <dbReference type="ARBA" id="ARBA00005916"/>
    </source>
</evidence>
<dbReference type="InterPro" id="IPR036343">
    <property type="entry name" value="GluRdtase_N_sf"/>
</dbReference>
<dbReference type="Pfam" id="PF05201">
    <property type="entry name" value="GlutR_N"/>
    <property type="match status" value="1"/>
</dbReference>
<keyword evidence="19" id="KW-1185">Reference proteome</keyword>
<gene>
    <name evidence="9" type="primary">hemA</name>
    <name evidence="18" type="ORF">SAMN02745857_00602</name>
</gene>
<accession>A0A1W1X594</accession>
<dbReference type="Gene3D" id="3.40.50.720">
    <property type="entry name" value="NAD(P)-binding Rossmann-like Domain"/>
    <property type="match status" value="1"/>
</dbReference>
<evidence type="ECO:0000256" key="5">
    <source>
        <dbReference type="ARBA" id="ARBA00023002"/>
    </source>
</evidence>
<dbReference type="PANTHER" id="PTHR43013:SF1">
    <property type="entry name" value="GLUTAMYL-TRNA REDUCTASE"/>
    <property type="match status" value="1"/>
</dbReference>
<dbReference type="InterPro" id="IPR015896">
    <property type="entry name" value="4pyrrol_synth_GluRdtase_dimer"/>
</dbReference>
<dbReference type="InterPro" id="IPR006151">
    <property type="entry name" value="Shikm_DH/Glu-tRNA_Rdtase"/>
</dbReference>
<evidence type="ECO:0000256" key="12">
    <source>
        <dbReference type="PIRSR" id="PIRSR000445-3"/>
    </source>
</evidence>
<dbReference type="PROSITE" id="PS00747">
    <property type="entry name" value="GLUTR"/>
    <property type="match status" value="1"/>
</dbReference>
<comment type="subunit">
    <text evidence="9">Homodimer.</text>
</comment>
<dbReference type="InterPro" id="IPR015895">
    <property type="entry name" value="4pyrrol_synth_GluRdtase_N"/>
</dbReference>
<evidence type="ECO:0000313" key="18">
    <source>
        <dbReference type="EMBL" id="SMC18641.1"/>
    </source>
</evidence>
<dbReference type="Proteomes" id="UP000192761">
    <property type="component" value="Unassembled WGS sequence"/>
</dbReference>
<proteinExistence type="inferred from homology"/>
<dbReference type="Gene3D" id="3.30.460.30">
    <property type="entry name" value="Glutamyl-tRNA reductase, N-terminal domain"/>
    <property type="match status" value="1"/>
</dbReference>
<dbReference type="AlphaFoldDB" id="A0A1W1X594"/>
<dbReference type="SUPFAM" id="SSF69075">
    <property type="entry name" value="Glutamyl tRNA-reductase dimerization domain"/>
    <property type="match status" value="1"/>
</dbReference>
<feature type="site" description="Important for activity" evidence="9 13">
    <location>
        <position position="103"/>
    </location>
</feature>
<name>A0A1W1X594_9NEIS</name>
<keyword evidence="5 9" id="KW-0560">Oxidoreductase</keyword>
<comment type="similarity">
    <text evidence="2 9 14">Belongs to the glutamyl-tRNA reductase family.</text>
</comment>
<dbReference type="EC" id="1.2.1.70" evidence="3 9"/>
<feature type="binding site" evidence="9 12">
    <location>
        <begin position="193"/>
        <end position="198"/>
    </location>
    <ligand>
        <name>NADP(+)</name>
        <dbReference type="ChEBI" id="CHEBI:58349"/>
    </ligand>
</feature>
<dbReference type="GO" id="GO:0050661">
    <property type="term" value="F:NADP binding"/>
    <property type="evidence" value="ECO:0007669"/>
    <property type="project" value="InterPro"/>
</dbReference>
<protein>
    <recommendedName>
        <fullName evidence="8 9">Glutamyl-tRNA reductase</fullName>
        <shortName evidence="9">GluTR</shortName>
        <ecNumber evidence="3 9">1.2.1.70</ecNumber>
    </recommendedName>
</protein>
<dbReference type="InterPro" id="IPR036291">
    <property type="entry name" value="NAD(P)-bd_dom_sf"/>
</dbReference>
<feature type="domain" description="Tetrapyrrole biosynthesis glutamyl-tRNA reductase dimerisation" evidence="15">
    <location>
        <begin position="324"/>
        <end position="418"/>
    </location>
</feature>
<feature type="active site" description="Nucleophile" evidence="9 10">
    <location>
        <position position="58"/>
    </location>
</feature>
<feature type="domain" description="Quinate/shikimate 5-dehydrogenase/glutamyl-tRNA reductase" evidence="16">
    <location>
        <begin position="175"/>
        <end position="310"/>
    </location>
</feature>
<evidence type="ECO:0000256" key="9">
    <source>
        <dbReference type="HAMAP-Rule" id="MF_00087"/>
    </source>
</evidence>
<comment type="function">
    <text evidence="9">Catalyzes the NADPH-dependent reduction of glutamyl-tRNA(Glu) to glutamate 1-semialdehyde (GSA).</text>
</comment>
<evidence type="ECO:0000259" key="17">
    <source>
        <dbReference type="Pfam" id="PF05201"/>
    </source>
</evidence>
<dbReference type="InterPro" id="IPR000343">
    <property type="entry name" value="4pyrrol_synth_GluRdtase"/>
</dbReference>
<organism evidence="18 19">
    <name type="scientific">Andreprevotia lacus DSM 23236</name>
    <dbReference type="NCBI Taxonomy" id="1121001"/>
    <lineage>
        <taxon>Bacteria</taxon>
        <taxon>Pseudomonadati</taxon>
        <taxon>Pseudomonadota</taxon>
        <taxon>Betaproteobacteria</taxon>
        <taxon>Neisseriales</taxon>
        <taxon>Chitinibacteraceae</taxon>
        <taxon>Andreprevotia</taxon>
    </lineage>
</organism>
<comment type="miscellaneous">
    <text evidence="9">During catalysis, the active site Cys acts as a nucleophile attacking the alpha-carbonyl group of tRNA-bound glutamate with the formation of a thioester intermediate between enzyme and glutamate, and the concomitant release of tRNA(Glu). The thioester intermediate is finally reduced by direct hydride transfer from NADPH, to form the product GSA.</text>
</comment>
<dbReference type="FunFam" id="3.40.50.720:FF:000031">
    <property type="entry name" value="Glutamyl-tRNA reductase"/>
    <property type="match status" value="1"/>
</dbReference>
<evidence type="ECO:0000256" key="7">
    <source>
        <dbReference type="ARBA" id="ARBA00047464"/>
    </source>
</evidence>
<dbReference type="NCBIfam" id="TIGR01035">
    <property type="entry name" value="hemA"/>
    <property type="match status" value="1"/>
</dbReference>
<dbReference type="SUPFAM" id="SSF51735">
    <property type="entry name" value="NAD(P)-binding Rossmann-fold domains"/>
    <property type="match status" value="1"/>
</dbReference>
<feature type="binding site" evidence="9 11">
    <location>
        <begin position="57"/>
        <end position="60"/>
    </location>
    <ligand>
        <name>substrate</name>
    </ligand>
</feature>
<dbReference type="Pfam" id="PF01488">
    <property type="entry name" value="Shikimate_DH"/>
    <property type="match status" value="1"/>
</dbReference>
<evidence type="ECO:0000313" key="19">
    <source>
        <dbReference type="Proteomes" id="UP000192761"/>
    </source>
</evidence>
<evidence type="ECO:0000256" key="4">
    <source>
        <dbReference type="ARBA" id="ARBA00022857"/>
    </source>
</evidence>
<dbReference type="InterPro" id="IPR018214">
    <property type="entry name" value="GluRdtase_CS"/>
</dbReference>
<evidence type="ECO:0000259" key="16">
    <source>
        <dbReference type="Pfam" id="PF01488"/>
    </source>
</evidence>